<dbReference type="GO" id="GO:0045503">
    <property type="term" value="F:dynein light chain binding"/>
    <property type="evidence" value="ECO:0007669"/>
    <property type="project" value="TreeGrafter"/>
</dbReference>
<accession>A0A8J2WXL0</accession>
<dbReference type="Pfam" id="PF00400">
    <property type="entry name" value="WD40"/>
    <property type="match status" value="2"/>
</dbReference>
<dbReference type="GO" id="GO:0003341">
    <property type="term" value="P:cilium movement"/>
    <property type="evidence" value="ECO:0007669"/>
    <property type="project" value="TreeGrafter"/>
</dbReference>
<evidence type="ECO:0000313" key="15">
    <source>
        <dbReference type="Proteomes" id="UP000789595"/>
    </source>
</evidence>
<dbReference type="PANTHER" id="PTHR12442">
    <property type="entry name" value="DYNEIN INTERMEDIATE CHAIN"/>
    <property type="match status" value="1"/>
</dbReference>
<feature type="region of interest" description="Disordered" evidence="13">
    <location>
        <begin position="679"/>
        <end position="708"/>
    </location>
</feature>
<keyword evidence="4" id="KW-0677">Repeat</keyword>
<proteinExistence type="predicted"/>
<feature type="compositionally biased region" description="Pro residues" evidence="13">
    <location>
        <begin position="683"/>
        <end position="698"/>
    </location>
</feature>
<evidence type="ECO:0000256" key="10">
    <source>
        <dbReference type="ARBA" id="ARBA00040002"/>
    </source>
</evidence>
<dbReference type="InterPro" id="IPR036322">
    <property type="entry name" value="WD40_repeat_dom_sf"/>
</dbReference>
<evidence type="ECO:0000256" key="3">
    <source>
        <dbReference type="ARBA" id="ARBA00022574"/>
    </source>
</evidence>
<dbReference type="Gene3D" id="2.130.10.10">
    <property type="entry name" value="YVTN repeat-like/Quinoprotein amine dehydrogenase"/>
    <property type="match status" value="2"/>
</dbReference>
<keyword evidence="5" id="KW-0282">Flagellum</keyword>
<keyword evidence="6" id="KW-0969">Cilium</keyword>
<dbReference type="InterPro" id="IPR001680">
    <property type="entry name" value="WD40_rpt"/>
</dbReference>
<dbReference type="SUPFAM" id="SSF50978">
    <property type="entry name" value="WD40 repeat-like"/>
    <property type="match status" value="1"/>
</dbReference>
<comment type="caution">
    <text evidence="14">The sequence shown here is derived from an EMBL/GenBank/DDBJ whole genome shotgun (WGS) entry which is preliminary data.</text>
</comment>
<evidence type="ECO:0000256" key="7">
    <source>
        <dbReference type="ARBA" id="ARBA00023212"/>
    </source>
</evidence>
<reference evidence="14" key="1">
    <citation type="submission" date="2021-11" db="EMBL/GenBank/DDBJ databases">
        <authorList>
            <consortium name="Genoscope - CEA"/>
            <person name="William W."/>
        </authorList>
    </citation>
    <scope>NUCLEOTIDE SEQUENCE</scope>
</reference>
<keyword evidence="15" id="KW-1185">Reference proteome</keyword>
<dbReference type="PANTHER" id="PTHR12442:SF12">
    <property type="entry name" value="DYNEIN AXONEMAL INTERMEDIATE CHAIN 4"/>
    <property type="match status" value="1"/>
</dbReference>
<evidence type="ECO:0000256" key="12">
    <source>
        <dbReference type="PROSITE-ProRule" id="PRU00221"/>
    </source>
</evidence>
<dbReference type="InterPro" id="IPR050687">
    <property type="entry name" value="Dynein_IC"/>
</dbReference>
<sequence length="768" mass="83265">RTKGVGTLPAATDRGRRSVRVSKMSVSRPRSISMSSAGRSSQKGRRPSFLNDKGEVRLVENGFDLTPLPLLVDEAPPDEVEEVVAEREAETTQHDDEEETGTLWSSSYYSESGSDSDEEEKVVVPPVVTLLTESPTETLLCIRGRCVAVDAKEVKQVEQANVAYEASLDLKKNNPDKYVTRHAQTLNAPLKDRGSVTAPPSSSSAGTQATSYDIQDCIAQAVAEEEAELASRRPGTASKQQRINRNVYQNTSKVVAASKASPDFLLDVSEDRVESKAEKIKPSVREVPIQREIQGPERALLKEKFAKNMRGVSMGFSCAAMERCVQQNLYHERQMNYRAFAEKPSVQQELEAAEEVDEVEVEPTERGSSVEALWSWQAPMTKNRRVTCMAWNKHREDVLAVGYNGVVIDGSLPQDGGLVLFWSLRNPGYPERVASLEAGCSSIAFSAKNPHLLAVGLMDGAVYIYDVRQKTLQPTPVFDSRSLKNAHAEPVWSVAWVDKGEDKGEVLVTASTDGRVLEWTLSKGLEASCLMVLKQLGDAEGVISRTASGLCLDIPGDDPALYLTACEDGTIHKCSDAYAEQYLESYTGHTGPVYKVRSSPYDPKVFLSCSADWTVKLWTQSSSSPSASFRSEGSSPLNDVVNDVCWSPRASTQFALVGGDGRVEIWDVAHSLLDPVVREQPLVEPPPSADEAPPPPGTPMDKPPEPPAPISVAATACLFADNAPVLVVGDASGSVTCYKCVNLPAAPPTKKLQLSALEAALAPDEAQG</sequence>
<dbReference type="GO" id="GO:0045504">
    <property type="term" value="F:dynein heavy chain binding"/>
    <property type="evidence" value="ECO:0007669"/>
    <property type="project" value="TreeGrafter"/>
</dbReference>
<evidence type="ECO:0000313" key="14">
    <source>
        <dbReference type="EMBL" id="CAH0365621.1"/>
    </source>
</evidence>
<dbReference type="SMART" id="SM00320">
    <property type="entry name" value="WD40"/>
    <property type="match status" value="6"/>
</dbReference>
<feature type="region of interest" description="Disordered" evidence="13">
    <location>
        <begin position="81"/>
        <end position="121"/>
    </location>
</feature>
<dbReference type="OrthoDB" id="10259804at2759"/>
<keyword evidence="8" id="KW-0966">Cell projection</keyword>
<evidence type="ECO:0000256" key="4">
    <source>
        <dbReference type="ARBA" id="ARBA00022737"/>
    </source>
</evidence>
<organism evidence="14 15">
    <name type="scientific">Pelagomonas calceolata</name>
    <dbReference type="NCBI Taxonomy" id="35677"/>
    <lineage>
        <taxon>Eukaryota</taxon>
        <taxon>Sar</taxon>
        <taxon>Stramenopiles</taxon>
        <taxon>Ochrophyta</taxon>
        <taxon>Pelagophyceae</taxon>
        <taxon>Pelagomonadales</taxon>
        <taxon>Pelagomonadaceae</taxon>
        <taxon>Pelagomonas</taxon>
    </lineage>
</organism>
<evidence type="ECO:0000256" key="2">
    <source>
        <dbReference type="ARBA" id="ARBA00022490"/>
    </source>
</evidence>
<evidence type="ECO:0000256" key="6">
    <source>
        <dbReference type="ARBA" id="ARBA00023069"/>
    </source>
</evidence>
<protein>
    <recommendedName>
        <fullName evidence="10">Dynein axonemal intermediate chain 4</fullName>
    </recommendedName>
    <alternativeName>
        <fullName evidence="11">WD repeat-containing protein 78</fullName>
    </alternativeName>
</protein>
<dbReference type="EMBL" id="CAKKNE010000001">
    <property type="protein sequence ID" value="CAH0365621.1"/>
    <property type="molecule type" value="Genomic_DNA"/>
</dbReference>
<name>A0A8J2WXL0_9STRA</name>
<dbReference type="GO" id="GO:0120293">
    <property type="term" value="C:dynein axonemal particle"/>
    <property type="evidence" value="ECO:0007669"/>
    <property type="project" value="UniProtKB-SubCell"/>
</dbReference>
<feature type="compositionally biased region" description="Polar residues" evidence="13">
    <location>
        <begin position="198"/>
        <end position="210"/>
    </location>
</feature>
<dbReference type="GO" id="GO:0005858">
    <property type="term" value="C:axonemal dynein complex"/>
    <property type="evidence" value="ECO:0007669"/>
    <property type="project" value="TreeGrafter"/>
</dbReference>
<keyword evidence="3 12" id="KW-0853">WD repeat</keyword>
<feature type="non-terminal residue" evidence="14">
    <location>
        <position position="1"/>
    </location>
</feature>
<dbReference type="AlphaFoldDB" id="A0A8J2WXL0"/>
<evidence type="ECO:0000256" key="5">
    <source>
        <dbReference type="ARBA" id="ARBA00022846"/>
    </source>
</evidence>
<keyword evidence="2" id="KW-0963">Cytoplasm</keyword>
<evidence type="ECO:0000256" key="13">
    <source>
        <dbReference type="SAM" id="MobiDB-lite"/>
    </source>
</evidence>
<evidence type="ECO:0000256" key="11">
    <source>
        <dbReference type="ARBA" id="ARBA00041557"/>
    </source>
</evidence>
<dbReference type="InterPro" id="IPR015943">
    <property type="entry name" value="WD40/YVTN_repeat-like_dom_sf"/>
</dbReference>
<feature type="region of interest" description="Disordered" evidence="13">
    <location>
        <begin position="1"/>
        <end position="53"/>
    </location>
</feature>
<evidence type="ECO:0000256" key="1">
    <source>
        <dbReference type="ARBA" id="ARBA00004611"/>
    </source>
</evidence>
<feature type="region of interest" description="Disordered" evidence="13">
    <location>
        <begin position="185"/>
        <end position="210"/>
    </location>
</feature>
<gene>
    <name evidence="14" type="ORF">PECAL_1P20690</name>
</gene>
<comment type="subcellular location">
    <subcellularLocation>
        <location evidence="1">Cytoplasm</location>
        <location evidence="1">Cytoskeleton</location>
        <location evidence="1">Flagellum axoneme</location>
    </subcellularLocation>
    <subcellularLocation>
        <location evidence="9">Dynein axonemal particle</location>
    </subcellularLocation>
</comment>
<dbReference type="Proteomes" id="UP000789595">
    <property type="component" value="Unassembled WGS sequence"/>
</dbReference>
<feature type="compositionally biased region" description="Basic and acidic residues" evidence="13">
    <location>
        <begin position="84"/>
        <end position="94"/>
    </location>
</feature>
<keyword evidence="7" id="KW-0206">Cytoskeleton</keyword>
<evidence type="ECO:0000256" key="9">
    <source>
        <dbReference type="ARBA" id="ARBA00024190"/>
    </source>
</evidence>
<dbReference type="PROSITE" id="PS50082">
    <property type="entry name" value="WD_REPEATS_2"/>
    <property type="match status" value="1"/>
</dbReference>
<feature type="repeat" description="WD" evidence="12">
    <location>
        <begin position="586"/>
        <end position="628"/>
    </location>
</feature>
<evidence type="ECO:0000256" key="8">
    <source>
        <dbReference type="ARBA" id="ARBA00023273"/>
    </source>
</evidence>
<feature type="compositionally biased region" description="Low complexity" evidence="13">
    <location>
        <begin position="21"/>
        <end position="41"/>
    </location>
</feature>